<name>A0A382YSI1_9ZZZZ</name>
<accession>A0A382YSI1</accession>
<evidence type="ECO:0000313" key="1">
    <source>
        <dbReference type="EMBL" id="SVD86174.1"/>
    </source>
</evidence>
<reference evidence="1" key="1">
    <citation type="submission" date="2018-05" db="EMBL/GenBank/DDBJ databases">
        <authorList>
            <person name="Lanie J.A."/>
            <person name="Ng W.-L."/>
            <person name="Kazmierczak K.M."/>
            <person name="Andrzejewski T.M."/>
            <person name="Davidsen T.M."/>
            <person name="Wayne K.J."/>
            <person name="Tettelin H."/>
            <person name="Glass J.I."/>
            <person name="Rusch D."/>
            <person name="Podicherti R."/>
            <person name="Tsui H.-C.T."/>
            <person name="Winkler M.E."/>
        </authorList>
    </citation>
    <scope>NUCLEOTIDE SEQUENCE</scope>
</reference>
<dbReference type="EMBL" id="UINC01178166">
    <property type="protein sequence ID" value="SVD86174.1"/>
    <property type="molecule type" value="Genomic_DNA"/>
</dbReference>
<dbReference type="AlphaFoldDB" id="A0A382YSI1"/>
<proteinExistence type="predicted"/>
<sequence>MARSLTPDLDPEVAGVSFIWSELMPGMHSSVCMVWLHGMEEVEGSI</sequence>
<organism evidence="1">
    <name type="scientific">marine metagenome</name>
    <dbReference type="NCBI Taxonomy" id="408172"/>
    <lineage>
        <taxon>unclassified sequences</taxon>
        <taxon>metagenomes</taxon>
        <taxon>ecological metagenomes</taxon>
    </lineage>
</organism>
<protein>
    <submittedName>
        <fullName evidence="1">Uncharacterized protein</fullName>
    </submittedName>
</protein>
<gene>
    <name evidence="1" type="ORF">METZ01_LOCUS439028</name>
</gene>
<feature type="non-terminal residue" evidence="1">
    <location>
        <position position="46"/>
    </location>
</feature>